<evidence type="ECO:0000259" key="8">
    <source>
        <dbReference type="PROSITE" id="PS50850"/>
    </source>
</evidence>
<evidence type="ECO:0000256" key="5">
    <source>
        <dbReference type="ARBA" id="ARBA00022989"/>
    </source>
</evidence>
<feature type="transmembrane region" description="Helical" evidence="7">
    <location>
        <begin position="209"/>
        <end position="235"/>
    </location>
</feature>
<keyword evidence="6 7" id="KW-0472">Membrane</keyword>
<feature type="transmembrane region" description="Helical" evidence="7">
    <location>
        <begin position="361"/>
        <end position="380"/>
    </location>
</feature>
<proteinExistence type="predicted"/>
<feature type="transmembrane region" description="Helical" evidence="7">
    <location>
        <begin position="147"/>
        <end position="164"/>
    </location>
</feature>
<dbReference type="PROSITE" id="PS50850">
    <property type="entry name" value="MFS"/>
    <property type="match status" value="1"/>
</dbReference>
<name>A0A553ZZ59_9BACI</name>
<comment type="caution">
    <text evidence="9">The sequence shown here is derived from an EMBL/GenBank/DDBJ whole genome shotgun (WGS) entry which is preliminary data.</text>
</comment>
<evidence type="ECO:0000256" key="1">
    <source>
        <dbReference type="ARBA" id="ARBA00004651"/>
    </source>
</evidence>
<feature type="transmembrane region" description="Helical" evidence="7">
    <location>
        <begin position="73"/>
        <end position="93"/>
    </location>
</feature>
<keyword evidence="10" id="KW-1185">Reference proteome</keyword>
<evidence type="ECO:0000313" key="9">
    <source>
        <dbReference type="EMBL" id="TSB46730.1"/>
    </source>
</evidence>
<dbReference type="Proteomes" id="UP000318521">
    <property type="component" value="Unassembled WGS sequence"/>
</dbReference>
<dbReference type="RefSeq" id="WP_143848624.1">
    <property type="nucleotide sequence ID" value="NZ_VLXZ01000005.1"/>
</dbReference>
<dbReference type="Gene3D" id="1.20.1250.20">
    <property type="entry name" value="MFS general substrate transporter like domains"/>
    <property type="match status" value="1"/>
</dbReference>
<dbReference type="AlphaFoldDB" id="A0A553ZZ59"/>
<dbReference type="EMBL" id="VLXZ01000005">
    <property type="protein sequence ID" value="TSB46730.1"/>
    <property type="molecule type" value="Genomic_DNA"/>
</dbReference>
<gene>
    <name evidence="9" type="ORF">FN960_10305</name>
</gene>
<dbReference type="InterPro" id="IPR011701">
    <property type="entry name" value="MFS"/>
</dbReference>
<feature type="transmembrane region" description="Helical" evidence="7">
    <location>
        <begin position="333"/>
        <end position="355"/>
    </location>
</feature>
<keyword evidence="2" id="KW-0813">Transport</keyword>
<feature type="transmembrane region" description="Helical" evidence="7">
    <location>
        <begin position="170"/>
        <end position="188"/>
    </location>
</feature>
<dbReference type="InterPro" id="IPR001958">
    <property type="entry name" value="Tet-R_TetA/multi-R_MdtG-like"/>
</dbReference>
<dbReference type="PANTHER" id="PTHR43124:SF3">
    <property type="entry name" value="CHLORAMPHENICOL EFFLUX PUMP RV0191"/>
    <property type="match status" value="1"/>
</dbReference>
<keyword evidence="4 7" id="KW-0812">Transmembrane</keyword>
<dbReference type="PANTHER" id="PTHR43124">
    <property type="entry name" value="PURINE EFFLUX PUMP PBUE"/>
    <property type="match status" value="1"/>
</dbReference>
<reference evidence="9 10" key="1">
    <citation type="submission" date="2019-07" db="EMBL/GenBank/DDBJ databases">
        <authorList>
            <person name="Park Y.J."/>
            <person name="Jeong S.E."/>
            <person name="Jung H.S."/>
        </authorList>
    </citation>
    <scope>NUCLEOTIDE SEQUENCE [LARGE SCALE GENOMIC DNA]</scope>
    <source>
        <strain evidence="10">P16(2019)</strain>
    </source>
</reference>
<dbReference type="InterPro" id="IPR020846">
    <property type="entry name" value="MFS_dom"/>
</dbReference>
<feature type="transmembrane region" description="Helical" evidence="7">
    <location>
        <begin position="241"/>
        <end position="260"/>
    </location>
</feature>
<feature type="transmembrane region" description="Helical" evidence="7">
    <location>
        <begin position="41"/>
        <end position="61"/>
    </location>
</feature>
<evidence type="ECO:0000256" key="3">
    <source>
        <dbReference type="ARBA" id="ARBA00022475"/>
    </source>
</evidence>
<feature type="transmembrane region" description="Helical" evidence="7">
    <location>
        <begin position="105"/>
        <end position="126"/>
    </location>
</feature>
<dbReference type="PRINTS" id="PR01035">
    <property type="entry name" value="TCRTETA"/>
</dbReference>
<dbReference type="InterPro" id="IPR050189">
    <property type="entry name" value="MFS_Efflux_Transporters"/>
</dbReference>
<evidence type="ECO:0000256" key="6">
    <source>
        <dbReference type="ARBA" id="ARBA00023136"/>
    </source>
</evidence>
<keyword evidence="5 7" id="KW-1133">Transmembrane helix</keyword>
<protein>
    <submittedName>
        <fullName evidence="9">MFS transporter</fullName>
    </submittedName>
</protein>
<evidence type="ECO:0000256" key="7">
    <source>
        <dbReference type="SAM" id="Phobius"/>
    </source>
</evidence>
<dbReference type="Pfam" id="PF07690">
    <property type="entry name" value="MFS_1"/>
    <property type="match status" value="1"/>
</dbReference>
<dbReference type="OrthoDB" id="2986280at2"/>
<dbReference type="GO" id="GO:0022857">
    <property type="term" value="F:transmembrane transporter activity"/>
    <property type="evidence" value="ECO:0007669"/>
    <property type="project" value="InterPro"/>
</dbReference>
<feature type="transmembrane region" description="Helical" evidence="7">
    <location>
        <begin position="9"/>
        <end position="29"/>
    </location>
</feature>
<accession>A0A553ZZ59</accession>
<sequence length="394" mass="43028">MVKLWVQTIGIGSFTIIMVVGNGLFIPLIPEIQKNLQLNASQASLVLGSFSYAGAIMIPLSSWLSRSYGRKKVLTISLLLLLIGCVLSSTAGFTENLELAYYEILGGRILQGVGAGAAAPMGLILASELYHGSDQIKMISNLEIMNGVAKAISPVCGGLIMLYAWQTGFIWYMALASVSLAVVLFLLRPGNVGTEVVASNKEPINNWKWVSPLFALGFMVMFLLYGLLFIVAALISQSGQRGIFVSLPLAMLVIISYFYGRSNQHSFRQIQRLIYFGIAMLLMSGCIACFHYLSINFTIIASMVVGAAAGILLPASSNLLLMVTPEYCKKKAITWLTMFRFLGVATGPVVFGMWSNQWMEHVFYLIGLVGVLGLVFVVCWQRSGHSHVTMMDTK</sequence>
<dbReference type="SUPFAM" id="SSF103473">
    <property type="entry name" value="MFS general substrate transporter"/>
    <property type="match status" value="1"/>
</dbReference>
<feature type="domain" description="Major facilitator superfamily (MFS) profile" evidence="8">
    <location>
        <begin position="1"/>
        <end position="385"/>
    </location>
</feature>
<dbReference type="GO" id="GO:0005886">
    <property type="term" value="C:plasma membrane"/>
    <property type="evidence" value="ECO:0007669"/>
    <property type="project" value="UniProtKB-SubCell"/>
</dbReference>
<feature type="transmembrane region" description="Helical" evidence="7">
    <location>
        <begin position="299"/>
        <end position="321"/>
    </location>
</feature>
<evidence type="ECO:0000313" key="10">
    <source>
        <dbReference type="Proteomes" id="UP000318521"/>
    </source>
</evidence>
<dbReference type="InterPro" id="IPR036259">
    <property type="entry name" value="MFS_trans_sf"/>
</dbReference>
<evidence type="ECO:0000256" key="2">
    <source>
        <dbReference type="ARBA" id="ARBA00022448"/>
    </source>
</evidence>
<keyword evidence="3" id="KW-1003">Cell membrane</keyword>
<feature type="transmembrane region" description="Helical" evidence="7">
    <location>
        <begin position="272"/>
        <end position="293"/>
    </location>
</feature>
<comment type="subcellular location">
    <subcellularLocation>
        <location evidence="1">Cell membrane</location>
        <topology evidence="1">Multi-pass membrane protein</topology>
    </subcellularLocation>
</comment>
<organism evidence="9 10">
    <name type="scientific">Alkalicoccobacillus porphyridii</name>
    <dbReference type="NCBI Taxonomy" id="2597270"/>
    <lineage>
        <taxon>Bacteria</taxon>
        <taxon>Bacillati</taxon>
        <taxon>Bacillota</taxon>
        <taxon>Bacilli</taxon>
        <taxon>Bacillales</taxon>
        <taxon>Bacillaceae</taxon>
        <taxon>Alkalicoccobacillus</taxon>
    </lineage>
</organism>
<evidence type="ECO:0000256" key="4">
    <source>
        <dbReference type="ARBA" id="ARBA00022692"/>
    </source>
</evidence>